<dbReference type="Proteomes" id="UP000502345">
    <property type="component" value="Chromosome"/>
</dbReference>
<dbReference type="Pfam" id="PF10738">
    <property type="entry name" value="Lpp-LpqN"/>
    <property type="match status" value="1"/>
</dbReference>
<feature type="compositionally biased region" description="Polar residues" evidence="2">
    <location>
        <begin position="124"/>
        <end position="134"/>
    </location>
</feature>
<evidence type="ECO:0000256" key="1">
    <source>
        <dbReference type="ARBA" id="ARBA00022729"/>
    </source>
</evidence>
<name>A0A6G9CMG9_RHOER</name>
<gene>
    <name evidence="3" type="ORF">G9444_0834</name>
</gene>
<evidence type="ECO:0000313" key="3">
    <source>
        <dbReference type="EMBL" id="QIP38078.1"/>
    </source>
</evidence>
<evidence type="ECO:0000313" key="4">
    <source>
        <dbReference type="Proteomes" id="UP000502345"/>
    </source>
</evidence>
<feature type="compositionally biased region" description="Low complexity" evidence="2">
    <location>
        <begin position="44"/>
        <end position="76"/>
    </location>
</feature>
<proteinExistence type="predicted"/>
<feature type="region of interest" description="Disordered" evidence="2">
    <location>
        <begin position="44"/>
        <end position="134"/>
    </location>
</feature>
<organism evidence="3 4">
    <name type="scientific">Rhodococcus erythropolis</name>
    <name type="common">Arthrobacter picolinophilus</name>
    <dbReference type="NCBI Taxonomy" id="1833"/>
    <lineage>
        <taxon>Bacteria</taxon>
        <taxon>Bacillati</taxon>
        <taxon>Actinomycetota</taxon>
        <taxon>Actinomycetes</taxon>
        <taxon>Mycobacteriales</taxon>
        <taxon>Nocardiaceae</taxon>
        <taxon>Rhodococcus</taxon>
        <taxon>Rhodococcus erythropolis group</taxon>
    </lineage>
</organism>
<dbReference type="AlphaFoldDB" id="A0A6G9CMG9"/>
<evidence type="ECO:0000256" key="2">
    <source>
        <dbReference type="SAM" id="MobiDB-lite"/>
    </source>
</evidence>
<sequence>MLPAALGRRQNLKDFHTMSPKSSTLALGIASLITAALVLSGCSSSESGDAVSSDTSTSETTASESSASSSSAAAATPTLRDGTPFIGERTTIETGDDPEAPSISVSLPPSWTHGENIPAGVTDALSSNSQEPSGFMPNTTVTVENQGTATKDEVLAAARETIATLDGWTEVKYTEIDVDGQQGFRLSGTWTAPNLDVPLYAVMTVVAYQADDNSPVYLVSFANQFTDTTNMQTSNQVEEINTSIEFG</sequence>
<accession>A0A6G9CMG9</accession>
<keyword evidence="1" id="KW-0732">Signal</keyword>
<evidence type="ECO:0008006" key="5">
    <source>
        <dbReference type="Google" id="ProtNLM"/>
    </source>
</evidence>
<reference evidence="3 4" key="1">
    <citation type="submission" date="2020-03" db="EMBL/GenBank/DDBJ databases">
        <title>Screen low temperature-resistant strains for efficient degradation of petroleum hydrocarbons under the low temperature.</title>
        <authorList>
            <person name="Wang Y."/>
            <person name="Chen J."/>
        </authorList>
    </citation>
    <scope>NUCLEOTIDE SEQUENCE [LARGE SCALE GENOMIC DNA]</scope>
    <source>
        <strain evidence="3 4">KB1</strain>
    </source>
</reference>
<dbReference type="InterPro" id="IPR019674">
    <property type="entry name" value="Lipoprotein_LpqN/LpqT-like"/>
</dbReference>
<dbReference type="EMBL" id="CP050124">
    <property type="protein sequence ID" value="QIP38078.1"/>
    <property type="molecule type" value="Genomic_DNA"/>
</dbReference>
<dbReference type="Gene3D" id="3.40.1000.10">
    <property type="entry name" value="Mog1/PsbP, alpha/beta/alpha sandwich"/>
    <property type="match status" value="1"/>
</dbReference>
<protein>
    <recommendedName>
        <fullName evidence="5">Lipoprotein LpqN</fullName>
    </recommendedName>
</protein>